<dbReference type="SUPFAM" id="SSF56672">
    <property type="entry name" value="DNA/RNA polymerases"/>
    <property type="match status" value="1"/>
</dbReference>
<dbReference type="InterPro" id="IPR000477">
    <property type="entry name" value="RT_dom"/>
</dbReference>
<dbReference type="SUPFAM" id="SSF109604">
    <property type="entry name" value="HD-domain/PDEase-like"/>
    <property type="match status" value="1"/>
</dbReference>
<evidence type="ECO:0000313" key="3">
    <source>
        <dbReference type="EMBL" id="KAA5410145.1"/>
    </source>
</evidence>
<evidence type="ECO:0000259" key="1">
    <source>
        <dbReference type="Pfam" id="PF00078"/>
    </source>
</evidence>
<evidence type="ECO:0008006" key="5">
    <source>
        <dbReference type="Google" id="ProtNLM"/>
    </source>
</evidence>
<organism evidence="3 4">
    <name type="scientific">Bacteroides cellulosilyticus</name>
    <dbReference type="NCBI Taxonomy" id="246787"/>
    <lineage>
        <taxon>Bacteria</taxon>
        <taxon>Pseudomonadati</taxon>
        <taxon>Bacteroidota</taxon>
        <taxon>Bacteroidia</taxon>
        <taxon>Bacteroidales</taxon>
        <taxon>Bacteroidaceae</taxon>
        <taxon>Bacteroides</taxon>
    </lineage>
</organism>
<comment type="caution">
    <text evidence="3">The sequence shown here is derived from an EMBL/GenBank/DDBJ whole genome shotgun (WGS) entry which is preliminary data.</text>
</comment>
<feature type="domain" description="HD-CE" evidence="2">
    <location>
        <begin position="745"/>
        <end position="957"/>
    </location>
</feature>
<dbReference type="AlphaFoldDB" id="A0A5M6ABX2"/>
<feature type="domain" description="Reverse transcriptase" evidence="1">
    <location>
        <begin position="181"/>
        <end position="336"/>
    </location>
</feature>
<dbReference type="InterPro" id="IPR043502">
    <property type="entry name" value="DNA/RNA_pol_sf"/>
</dbReference>
<dbReference type="EMBL" id="VVYW01000004">
    <property type="protein sequence ID" value="KAA5410145.1"/>
    <property type="molecule type" value="Genomic_DNA"/>
</dbReference>
<dbReference type="Pfam" id="PF00078">
    <property type="entry name" value="RVT_1"/>
    <property type="match status" value="1"/>
</dbReference>
<evidence type="ECO:0000313" key="4">
    <source>
        <dbReference type="Proteomes" id="UP000325055"/>
    </source>
</evidence>
<protein>
    <recommendedName>
        <fullName evidence="5">Reverse transcriptase domain-containing protein</fullName>
    </recommendedName>
</protein>
<dbReference type="Pfam" id="PF24391">
    <property type="entry name" value="HD-CE"/>
    <property type="match status" value="1"/>
</dbReference>
<dbReference type="InterPro" id="IPR056471">
    <property type="entry name" value="HD-CE"/>
</dbReference>
<dbReference type="RefSeq" id="WP_149949515.1">
    <property type="nucleotide sequence ID" value="NZ_JAFEKG010000003.1"/>
</dbReference>
<dbReference type="Proteomes" id="UP000325055">
    <property type="component" value="Unassembled WGS sequence"/>
</dbReference>
<gene>
    <name evidence="3" type="ORF">F2Y86_05445</name>
</gene>
<name>A0A5M6ABX2_9BACE</name>
<evidence type="ECO:0000259" key="2">
    <source>
        <dbReference type="Pfam" id="PF24391"/>
    </source>
</evidence>
<reference evidence="3 4" key="1">
    <citation type="journal article" date="2019" name="Nat. Med.">
        <title>A library of human gut bacterial isolates paired with longitudinal multiomics data enables mechanistic microbiome research.</title>
        <authorList>
            <person name="Poyet M."/>
            <person name="Groussin M."/>
            <person name="Gibbons S.M."/>
            <person name="Avila-Pacheco J."/>
            <person name="Jiang X."/>
            <person name="Kearney S.M."/>
            <person name="Perrotta A.R."/>
            <person name="Berdy B."/>
            <person name="Zhao S."/>
            <person name="Lieberman T.D."/>
            <person name="Swanson P.K."/>
            <person name="Smith M."/>
            <person name="Roesemann S."/>
            <person name="Alexander J.E."/>
            <person name="Rich S.A."/>
            <person name="Livny J."/>
            <person name="Vlamakis H."/>
            <person name="Clish C."/>
            <person name="Bullock K."/>
            <person name="Deik A."/>
            <person name="Scott J."/>
            <person name="Pierce K.A."/>
            <person name="Xavier R.J."/>
            <person name="Alm E.J."/>
        </authorList>
    </citation>
    <scope>NUCLEOTIDE SEQUENCE [LARGE SCALE GENOMIC DNA]</scope>
    <source>
        <strain evidence="3 4">BIOML-A7</strain>
    </source>
</reference>
<sequence>MTLNIINSSVYKRVIDRTNIYNSIYALESYIFEKGLLSSEDLNTYNKLSDKYNFEYIDKIIDKCQIILKDILTNSTKLFNIEVYFKFKKIDNDEKTIFRPLHTADLISQICIMSMLNIIMFDDSLSDKKNEKQSRRKLSDIAKLVPANFYGNIPSTNPDEIFINWKVKYKEYSEIVINKYYEYKKNNKYTQEICLDLKDFFPSINPIHIYNLIYEKIEPSFSKNEDKECLKIILQKLLYFNVNPFDQKWNEYYYPNIDSEIQKRYKNNLINRGLPQGLPHAYFFSNLCMVEIEKHIKSMFKGEAFYYVDDSVIYTNGIEEEIFSEKIDELNKLIKTSFNQKYGQNKSIITSCLDRKKFYFNNLIEYEIEIHKKDKSSINPIGEAYNDLSKLQNLATQVSGVASIFSTLDETEDSNLKKKLEILIVAIDKELKIEEKKKEKDSNKASKYKLKLLLRYKKFFLFRLRLLQYTEKAIEEDDFDKFYNKYGFNKENKQLNKKKFFDCYEEDIFIAEVRLIIQCYEGDRENLNAFKNNIYIIEENLLHENPASSNQRKNLYMRKDIDGTLNIFTFENFKYESLNKLMNTEYRFFPRTTSLNRIEKLERILQKDIYHLFIIEKHARFIFDLSDEFKRKILNALFSYIFGIGIEDSCNLNKYNNRAILYYELRIICYLRNRYFNFDKFILFANNILKESKEDKTPEKIDPKIFEVLHIFIKKVKQPNYVDSLIVVHKLVNGLWKNGSKFLHFYTLHNEEHAIELIQQTLKLTRAIDYFKLKDIDFYLLFLACYLHDISMVVHPNLEDFKTDANTSDTIFTEYILEDSSEKKIDTKALLLKYFKKVFSFFENEVRGKHPKQSAQFIIKIKDTYLSFIEKTHLQIVADISEAHGFNSYEVYGRKSKGSTDIYSVKYLMILLRLADLLDMCKDRVSYYILKENIRHMEHISQFHWISHLVTDRCDIRLGYRLKDANITNSSLEKNAIDEIVNIDIYLNTKQFTKVDAPSTCKGYFAKNISNGISIEILDEESKPCNNAPNCLFSCKWMTKKQDYLFKELVELKKYLKRVNNGIFETQIFVNLICEDKINLDTEFRDIVSNYLEKK</sequence>
<accession>A0A5M6ABX2</accession>
<proteinExistence type="predicted"/>